<sequence length="458" mass="48392">MTSSSSSTLAALVATCGVEADGRSSIRVYDPEAGRATLAASRALERRAEGDARCVAWSPSNGALCAGTTEAGCVLMKPDLSDLGRVPERAVAGEGEVHAVDFSAGSRYLVAGGTGEARVWDLKRKREHRVFSGHTGGVATVKYGMFGRVVGSGGHDGTVLVRDVESGATKAKLSPPTLSGVTSIDFSEYSPQHLVSACADGTVRLWDAEVGELQSTLTVRGSECYQVEFSPVAPGLVGYVKSDGRVVLQDVASPTPSGALTFRSTQVTCMAWHYSGFGLVVGTSNGVVTWLDTRKISGGADIATCKIYDVKAHEGAVNSLSWQKPVPHSFQVESTPARGDNLPDSPMTPVAEKSNRLLHGQRAHTPPAAALAREELKLVGTNPIPTTADVSSLLDAAVEKFGGDLSARVRDVHLELLRQHQLQQEETARMFADMQHAQLEMAAEIAALRIALENSRSA</sequence>
<dbReference type="InterPro" id="IPR015943">
    <property type="entry name" value="WD40/YVTN_repeat-like_dom_sf"/>
</dbReference>
<evidence type="ECO:0000313" key="2">
    <source>
        <dbReference type="EMBL" id="ABO95494.1"/>
    </source>
</evidence>
<dbReference type="OrthoDB" id="727118at2759"/>
<keyword evidence="1" id="KW-0853">WD repeat</keyword>
<dbReference type="InterPro" id="IPR036322">
    <property type="entry name" value="WD40_repeat_dom_sf"/>
</dbReference>
<dbReference type="KEGG" id="olu:OSTLU_31083"/>
<dbReference type="InterPro" id="IPR001680">
    <property type="entry name" value="WD40_rpt"/>
</dbReference>
<feature type="repeat" description="WD" evidence="1">
    <location>
        <begin position="181"/>
        <end position="216"/>
    </location>
</feature>
<dbReference type="InterPro" id="IPR044621">
    <property type="entry name" value="NEDD1"/>
</dbReference>
<protein>
    <submittedName>
        <fullName evidence="2">Uncharacterized protein</fullName>
    </submittedName>
</protein>
<gene>
    <name evidence="2" type="ORF">OSTLU_31083</name>
</gene>
<dbReference type="GeneID" id="5001401"/>
<dbReference type="SMART" id="SM00320">
    <property type="entry name" value="WD40"/>
    <property type="match status" value="4"/>
</dbReference>
<dbReference type="Proteomes" id="UP000001568">
    <property type="component" value="Chromosome 4"/>
</dbReference>
<evidence type="ECO:0000256" key="1">
    <source>
        <dbReference type="PROSITE-ProRule" id="PRU00221"/>
    </source>
</evidence>
<proteinExistence type="predicted"/>
<dbReference type="Pfam" id="PF00400">
    <property type="entry name" value="WD40"/>
    <property type="match status" value="3"/>
</dbReference>
<organism evidence="2 3">
    <name type="scientific">Ostreococcus lucimarinus (strain CCE9901)</name>
    <dbReference type="NCBI Taxonomy" id="436017"/>
    <lineage>
        <taxon>Eukaryota</taxon>
        <taxon>Viridiplantae</taxon>
        <taxon>Chlorophyta</taxon>
        <taxon>Mamiellophyceae</taxon>
        <taxon>Mamiellales</taxon>
        <taxon>Bathycoccaceae</taxon>
        <taxon>Ostreococcus</taxon>
    </lineage>
</organism>
<dbReference type="eggNOG" id="KOG4378">
    <property type="taxonomic scope" value="Eukaryota"/>
</dbReference>
<dbReference type="STRING" id="436017.A4RVS8"/>
<name>A4RVS8_OSTLU</name>
<dbReference type="Gramene" id="ABO95494">
    <property type="protein sequence ID" value="ABO95494"/>
    <property type="gene ID" value="OSTLU_31083"/>
</dbReference>
<dbReference type="PROSITE" id="PS50082">
    <property type="entry name" value="WD_REPEATS_2"/>
    <property type="match status" value="2"/>
</dbReference>
<evidence type="ECO:0000313" key="3">
    <source>
        <dbReference type="Proteomes" id="UP000001568"/>
    </source>
</evidence>
<dbReference type="PANTHER" id="PTHR45096">
    <property type="entry name" value="PROTEIN NEDD1"/>
    <property type="match status" value="1"/>
</dbReference>
<dbReference type="GO" id="GO:0140496">
    <property type="term" value="F:gamma-tubulin complex binding"/>
    <property type="evidence" value="ECO:0007669"/>
    <property type="project" value="InterPro"/>
</dbReference>
<keyword evidence="3" id="KW-1185">Reference proteome</keyword>
<dbReference type="AlphaFoldDB" id="A4RVS8"/>
<dbReference type="OMA" id="WIDPRML"/>
<dbReference type="RefSeq" id="XP_001417201.1">
    <property type="nucleotide sequence ID" value="XM_001417164.1"/>
</dbReference>
<reference evidence="2 3" key="1">
    <citation type="journal article" date="2007" name="Proc. Natl. Acad. Sci. U.S.A.">
        <title>The tiny eukaryote Ostreococcus provides genomic insights into the paradox of plankton speciation.</title>
        <authorList>
            <person name="Palenik B."/>
            <person name="Grimwood J."/>
            <person name="Aerts A."/>
            <person name="Rouze P."/>
            <person name="Salamov A."/>
            <person name="Putnam N."/>
            <person name="Dupont C."/>
            <person name="Jorgensen R."/>
            <person name="Derelle E."/>
            <person name="Rombauts S."/>
            <person name="Zhou K."/>
            <person name="Otillar R."/>
            <person name="Merchant S.S."/>
            <person name="Podell S."/>
            <person name="Gaasterland T."/>
            <person name="Napoli C."/>
            <person name="Gendler K."/>
            <person name="Manuell A."/>
            <person name="Tai V."/>
            <person name="Vallon O."/>
            <person name="Piganeau G."/>
            <person name="Jancek S."/>
            <person name="Heijde M."/>
            <person name="Jabbari K."/>
            <person name="Bowler C."/>
            <person name="Lohr M."/>
            <person name="Robbens S."/>
            <person name="Werner G."/>
            <person name="Dubchak I."/>
            <person name="Pazour G.J."/>
            <person name="Ren Q."/>
            <person name="Paulsen I."/>
            <person name="Delwiche C."/>
            <person name="Schmutz J."/>
            <person name="Rokhsar D."/>
            <person name="Van de Peer Y."/>
            <person name="Moreau H."/>
            <person name="Grigoriev I.V."/>
        </authorList>
    </citation>
    <scope>NUCLEOTIDE SEQUENCE [LARGE SCALE GENOMIC DNA]</scope>
    <source>
        <strain evidence="2 3">CCE9901</strain>
    </source>
</reference>
<dbReference type="SUPFAM" id="SSF50978">
    <property type="entry name" value="WD40 repeat-like"/>
    <property type="match status" value="1"/>
</dbReference>
<accession>A4RVS8</accession>
<dbReference type="GO" id="GO:0010968">
    <property type="term" value="P:regulation of microtubule nucleation"/>
    <property type="evidence" value="ECO:0007669"/>
    <property type="project" value="InterPro"/>
</dbReference>
<dbReference type="EMBL" id="CP000584">
    <property type="protein sequence ID" value="ABO95494.1"/>
    <property type="molecule type" value="Genomic_DNA"/>
</dbReference>
<feature type="repeat" description="WD" evidence="1">
    <location>
        <begin position="131"/>
        <end position="172"/>
    </location>
</feature>
<dbReference type="Gene3D" id="2.130.10.10">
    <property type="entry name" value="YVTN repeat-like/Quinoprotein amine dehydrogenase"/>
    <property type="match status" value="2"/>
</dbReference>
<dbReference type="PANTHER" id="PTHR45096:SF1">
    <property type="entry name" value="PROTEIN NEDD1"/>
    <property type="match status" value="1"/>
</dbReference>
<dbReference type="HOGENOM" id="CLU_597714_0_0_1"/>